<feature type="domain" description="Heterokaryon incompatibility" evidence="1">
    <location>
        <begin position="204"/>
        <end position="348"/>
    </location>
</feature>
<proteinExistence type="predicted"/>
<dbReference type="EMBL" id="CAJVRL010000081">
    <property type="protein sequence ID" value="CAG8958218.1"/>
    <property type="molecule type" value="Genomic_DNA"/>
</dbReference>
<organism evidence="2 3">
    <name type="scientific">Hymenoscyphus fraxineus</name>
    <dbReference type="NCBI Taxonomy" id="746836"/>
    <lineage>
        <taxon>Eukaryota</taxon>
        <taxon>Fungi</taxon>
        <taxon>Dikarya</taxon>
        <taxon>Ascomycota</taxon>
        <taxon>Pezizomycotina</taxon>
        <taxon>Leotiomycetes</taxon>
        <taxon>Helotiales</taxon>
        <taxon>Helotiaceae</taxon>
        <taxon>Hymenoscyphus</taxon>
    </lineage>
</organism>
<dbReference type="PANTHER" id="PTHR33112">
    <property type="entry name" value="DOMAIN PROTEIN, PUTATIVE-RELATED"/>
    <property type="match status" value="1"/>
</dbReference>
<dbReference type="Proteomes" id="UP000696280">
    <property type="component" value="Unassembled WGS sequence"/>
</dbReference>
<accession>A0A9N9L4X2</accession>
<dbReference type="Pfam" id="PF06985">
    <property type="entry name" value="HET"/>
    <property type="match status" value="1"/>
</dbReference>
<gene>
    <name evidence="2" type="ORF">HYFRA_00000572</name>
</gene>
<protein>
    <recommendedName>
        <fullName evidence="1">Heterokaryon incompatibility domain-containing protein</fullName>
    </recommendedName>
</protein>
<dbReference type="OrthoDB" id="3563387at2759"/>
<keyword evidence="3" id="KW-1185">Reference proteome</keyword>
<sequence>MAFETLSESVVARKWRSLYWDFQYLLQRRDTSLCRCCFKAFKKFIISGASKATIHENLASFRKSAASGCSLCSFVDKSCGVVTGDLWMVAWREDQKQMNLTLDLFKYYPNSDVSLLSLHIRRTEELGELSNQVRSYLSKGVLPLSVPSDKSFAIATYNHCLQDHKGCRIKSASWYPTRLIEVSWHNGVPSLRLVITKEDHHSGYLALSHCWGGPQPITLTHGNLHDMQMDIPLSALPKTFQDVVQVLGWLKVSYIWIDSLCILQDSKEDWQRECATMDKVYSNSLCTISASRAASASEGCFGDHTPVSRSPIKIPVWVDRWVLTKKALDIYRDLLLEPLAQRAWAFQENALSFRNLHFSTQGLVWECQEMITSQEVFERAENSAFVNFHSIKMDSSRNVQHIFNISSKQSTYKILQNWSQVLKTFSKCKITKEDDRLPAISGVAKKFEEILEDKYLAGLWLSRLHAELLWQTISGTGERSPRRNPSYVAPSWSWASLNAGISPFPYWMRGEKYVYFAEILQANVEPVSDDHTGQLKGGFIRLIGVLQHVRVFETPTAPRRSSLLEFCNLVERNLQSESVSRKGTRQDIIYGQIDVDDMVGVNEQFLFLPLLSNDSRYHEICHGILLRETADAGIFTRVGTASIGETPHIRYNYTSDYPNWQQNMENMRIDYYARKKEVYKKQDYTTKGPHNLFLGDPEVPPEGLVRLVPQEITII</sequence>
<dbReference type="PANTHER" id="PTHR33112:SF10">
    <property type="entry name" value="TOL"/>
    <property type="match status" value="1"/>
</dbReference>
<dbReference type="AlphaFoldDB" id="A0A9N9L4X2"/>
<dbReference type="InterPro" id="IPR010730">
    <property type="entry name" value="HET"/>
</dbReference>
<name>A0A9N9L4X2_9HELO</name>
<reference evidence="2" key="1">
    <citation type="submission" date="2021-07" db="EMBL/GenBank/DDBJ databases">
        <authorList>
            <person name="Durling M."/>
        </authorList>
    </citation>
    <scope>NUCLEOTIDE SEQUENCE</scope>
</reference>
<evidence type="ECO:0000259" key="1">
    <source>
        <dbReference type="Pfam" id="PF06985"/>
    </source>
</evidence>
<comment type="caution">
    <text evidence="2">The sequence shown here is derived from an EMBL/GenBank/DDBJ whole genome shotgun (WGS) entry which is preliminary data.</text>
</comment>
<evidence type="ECO:0000313" key="3">
    <source>
        <dbReference type="Proteomes" id="UP000696280"/>
    </source>
</evidence>
<evidence type="ECO:0000313" key="2">
    <source>
        <dbReference type="EMBL" id="CAG8958218.1"/>
    </source>
</evidence>